<protein>
    <submittedName>
        <fullName evidence="4">TetR/AcrR family transcriptional regulator</fullName>
    </submittedName>
</protein>
<dbReference type="PANTHER" id="PTHR30055">
    <property type="entry name" value="HTH-TYPE TRANSCRIPTIONAL REGULATOR RUTR"/>
    <property type="match status" value="1"/>
</dbReference>
<proteinExistence type="predicted"/>
<evidence type="ECO:0000259" key="3">
    <source>
        <dbReference type="PROSITE" id="PS50977"/>
    </source>
</evidence>
<dbReference type="EMBL" id="CP108253">
    <property type="protein sequence ID" value="WTU39145.1"/>
    <property type="molecule type" value="Genomic_DNA"/>
</dbReference>
<dbReference type="InterPro" id="IPR001647">
    <property type="entry name" value="HTH_TetR"/>
</dbReference>
<feature type="DNA-binding region" description="H-T-H motif" evidence="2">
    <location>
        <begin position="43"/>
        <end position="62"/>
    </location>
</feature>
<evidence type="ECO:0000256" key="2">
    <source>
        <dbReference type="PROSITE-ProRule" id="PRU00335"/>
    </source>
</evidence>
<evidence type="ECO:0000256" key="1">
    <source>
        <dbReference type="ARBA" id="ARBA00023125"/>
    </source>
</evidence>
<feature type="domain" description="HTH tetR-type" evidence="3">
    <location>
        <begin position="20"/>
        <end position="80"/>
    </location>
</feature>
<dbReference type="SUPFAM" id="SSF46689">
    <property type="entry name" value="Homeodomain-like"/>
    <property type="match status" value="1"/>
</dbReference>
<keyword evidence="1 2" id="KW-0238">DNA-binding</keyword>
<dbReference type="Pfam" id="PF00440">
    <property type="entry name" value="TetR_N"/>
    <property type="match status" value="1"/>
</dbReference>
<dbReference type="InterPro" id="IPR009057">
    <property type="entry name" value="Homeodomain-like_sf"/>
</dbReference>
<dbReference type="PROSITE" id="PS50977">
    <property type="entry name" value="HTH_TETR_2"/>
    <property type="match status" value="1"/>
</dbReference>
<name>A0AAU2GWN1_9ACTN</name>
<dbReference type="AlphaFoldDB" id="A0AAU2GWN1"/>
<gene>
    <name evidence="4" type="ORF">OHV25_05900</name>
</gene>
<dbReference type="SUPFAM" id="SSF48498">
    <property type="entry name" value="Tetracyclin repressor-like, C-terminal domain"/>
    <property type="match status" value="1"/>
</dbReference>
<dbReference type="GO" id="GO:0003700">
    <property type="term" value="F:DNA-binding transcription factor activity"/>
    <property type="evidence" value="ECO:0007669"/>
    <property type="project" value="TreeGrafter"/>
</dbReference>
<sequence length="208" mass="22317">MTRIELAVTGQAPPERADAARNRRKILDAAARLVAEQGPQAVTMNAVAHAACMGVGTVYRRFGDVSQLLFALLDDSEQRFQQSFLTGPPPLGPGAPPADRLRAFLHALADRIVDQREIMQMAEAASPSARYSSGVYATLHTHVSVLLREARPEADTTLLAHLLLAPFVPSLFEHLTVGRGVTPERIKAGIDDLLGVERGPAHTTGDAS</sequence>
<reference evidence="4" key="1">
    <citation type="submission" date="2022-10" db="EMBL/GenBank/DDBJ databases">
        <title>The complete genomes of actinobacterial strains from the NBC collection.</title>
        <authorList>
            <person name="Joergensen T.S."/>
            <person name="Alvarez Arevalo M."/>
            <person name="Sterndorff E.B."/>
            <person name="Faurdal D."/>
            <person name="Vuksanovic O."/>
            <person name="Mourched A.-S."/>
            <person name="Charusanti P."/>
            <person name="Shaw S."/>
            <person name="Blin K."/>
            <person name="Weber T."/>
        </authorList>
    </citation>
    <scope>NUCLEOTIDE SEQUENCE</scope>
    <source>
        <strain evidence="4">NBC_00060</strain>
    </source>
</reference>
<dbReference type="Gene3D" id="1.10.357.10">
    <property type="entry name" value="Tetracycline Repressor, domain 2"/>
    <property type="match status" value="1"/>
</dbReference>
<evidence type="ECO:0000313" key="4">
    <source>
        <dbReference type="EMBL" id="WTU39145.1"/>
    </source>
</evidence>
<dbReference type="InterPro" id="IPR050109">
    <property type="entry name" value="HTH-type_TetR-like_transc_reg"/>
</dbReference>
<dbReference type="GO" id="GO:0000976">
    <property type="term" value="F:transcription cis-regulatory region binding"/>
    <property type="evidence" value="ECO:0007669"/>
    <property type="project" value="TreeGrafter"/>
</dbReference>
<organism evidence="4">
    <name type="scientific">Streptomyces sp. NBC_00060</name>
    <dbReference type="NCBI Taxonomy" id="2975636"/>
    <lineage>
        <taxon>Bacteria</taxon>
        <taxon>Bacillati</taxon>
        <taxon>Actinomycetota</taxon>
        <taxon>Actinomycetes</taxon>
        <taxon>Kitasatosporales</taxon>
        <taxon>Streptomycetaceae</taxon>
        <taxon>Streptomyces</taxon>
    </lineage>
</organism>
<dbReference type="InterPro" id="IPR036271">
    <property type="entry name" value="Tet_transcr_reg_TetR-rel_C_sf"/>
</dbReference>
<accession>A0AAU2GWN1</accession>
<dbReference type="PANTHER" id="PTHR30055:SF209">
    <property type="entry name" value="POSSIBLE TRANSCRIPTIONAL REGULATORY PROTEIN (PROBABLY TETR-FAMILY)"/>
    <property type="match status" value="1"/>
</dbReference>